<dbReference type="PROSITE" id="PS50893">
    <property type="entry name" value="ABC_TRANSPORTER_2"/>
    <property type="match status" value="1"/>
</dbReference>
<feature type="domain" description="ABC transporter" evidence="11">
    <location>
        <begin position="225"/>
        <end position="459"/>
    </location>
</feature>
<dbReference type="SMART" id="SM00382">
    <property type="entry name" value="AAA"/>
    <property type="match status" value="1"/>
</dbReference>
<evidence type="ECO:0000256" key="4">
    <source>
        <dbReference type="ARBA" id="ARBA00022692"/>
    </source>
</evidence>
<dbReference type="Gene3D" id="2.60.200.20">
    <property type="match status" value="2"/>
</dbReference>
<keyword evidence="4 9" id="KW-0812">Transmembrane</keyword>
<dbReference type="InterPro" id="IPR000253">
    <property type="entry name" value="FHA_dom"/>
</dbReference>
<dbReference type="InterPro" id="IPR003439">
    <property type="entry name" value="ABC_transporter-like_ATP-bd"/>
</dbReference>
<feature type="transmembrane region" description="Helical" evidence="9">
    <location>
        <begin position="676"/>
        <end position="697"/>
    </location>
</feature>
<proteinExistence type="predicted"/>
<keyword evidence="7 9" id="KW-1133">Transmembrane helix</keyword>
<keyword evidence="3" id="KW-0597">Phosphoprotein</keyword>
<feature type="domain" description="FHA" evidence="10">
    <location>
        <begin position="24"/>
        <end position="73"/>
    </location>
</feature>
<protein>
    <submittedName>
        <fullName evidence="12">FHA domain-containing protein</fullName>
    </submittedName>
</protein>
<evidence type="ECO:0000256" key="9">
    <source>
        <dbReference type="SAM" id="Phobius"/>
    </source>
</evidence>
<organism evidence="12 13">
    <name type="scientific">Dactylosporangium maewongense</name>
    <dbReference type="NCBI Taxonomy" id="634393"/>
    <lineage>
        <taxon>Bacteria</taxon>
        <taxon>Bacillati</taxon>
        <taxon>Actinomycetota</taxon>
        <taxon>Actinomycetes</taxon>
        <taxon>Micromonosporales</taxon>
        <taxon>Micromonosporaceae</taxon>
        <taxon>Dactylosporangium</taxon>
    </lineage>
</organism>
<evidence type="ECO:0000256" key="7">
    <source>
        <dbReference type="ARBA" id="ARBA00022989"/>
    </source>
</evidence>
<dbReference type="Gene3D" id="3.40.50.300">
    <property type="entry name" value="P-loop containing nucleotide triphosphate hydrolases"/>
    <property type="match status" value="1"/>
</dbReference>
<keyword evidence="8 9" id="KW-0472">Membrane</keyword>
<dbReference type="PANTHER" id="PTHR48041:SF139">
    <property type="entry name" value="PROTEIN SCARLET"/>
    <property type="match status" value="1"/>
</dbReference>
<dbReference type="Pfam" id="PF01061">
    <property type="entry name" value="ABC2_membrane"/>
    <property type="match status" value="1"/>
</dbReference>
<dbReference type="InterPro" id="IPR003593">
    <property type="entry name" value="AAA+_ATPase"/>
</dbReference>
<evidence type="ECO:0000259" key="10">
    <source>
        <dbReference type="PROSITE" id="PS50006"/>
    </source>
</evidence>
<comment type="subcellular location">
    <subcellularLocation>
        <location evidence="1">Membrane</location>
        <topology evidence="1">Multi-pass membrane protein</topology>
    </subcellularLocation>
</comment>
<evidence type="ECO:0000256" key="8">
    <source>
        <dbReference type="ARBA" id="ARBA00023136"/>
    </source>
</evidence>
<dbReference type="PROSITE" id="PS50006">
    <property type="entry name" value="FHA_DOMAIN"/>
    <property type="match status" value="2"/>
</dbReference>
<gene>
    <name evidence="12" type="ORF">GCM10009827_081030</name>
</gene>
<dbReference type="InterPro" id="IPR008984">
    <property type="entry name" value="SMAD_FHA_dom_sf"/>
</dbReference>
<dbReference type="Pfam" id="PF00498">
    <property type="entry name" value="FHA"/>
    <property type="match status" value="2"/>
</dbReference>
<keyword evidence="13" id="KW-1185">Reference proteome</keyword>
<evidence type="ECO:0000256" key="6">
    <source>
        <dbReference type="ARBA" id="ARBA00022840"/>
    </source>
</evidence>
<keyword evidence="2" id="KW-0813">Transport</keyword>
<evidence type="ECO:0000313" key="13">
    <source>
        <dbReference type="Proteomes" id="UP001501470"/>
    </source>
</evidence>
<evidence type="ECO:0000256" key="1">
    <source>
        <dbReference type="ARBA" id="ARBA00004141"/>
    </source>
</evidence>
<keyword evidence="6" id="KW-0067">ATP-binding</keyword>
<dbReference type="SUPFAM" id="SSF52540">
    <property type="entry name" value="P-loop containing nucleoside triphosphate hydrolases"/>
    <property type="match status" value="1"/>
</dbReference>
<dbReference type="InterPro" id="IPR050352">
    <property type="entry name" value="ABCG_transporters"/>
</dbReference>
<dbReference type="Proteomes" id="UP001501470">
    <property type="component" value="Unassembled WGS sequence"/>
</dbReference>
<name>A0ABP4MQ15_9ACTN</name>
<evidence type="ECO:0000259" key="11">
    <source>
        <dbReference type="PROSITE" id="PS50893"/>
    </source>
</evidence>
<dbReference type="RefSeq" id="WP_344508780.1">
    <property type="nucleotide sequence ID" value="NZ_BAAAQD010000020.1"/>
</dbReference>
<feature type="transmembrane region" description="Helical" evidence="9">
    <location>
        <begin position="743"/>
        <end position="766"/>
    </location>
</feature>
<dbReference type="Pfam" id="PF00005">
    <property type="entry name" value="ABC_tran"/>
    <property type="match status" value="1"/>
</dbReference>
<evidence type="ECO:0000256" key="5">
    <source>
        <dbReference type="ARBA" id="ARBA00022741"/>
    </source>
</evidence>
<dbReference type="SMART" id="SM00240">
    <property type="entry name" value="FHA"/>
    <property type="match status" value="2"/>
</dbReference>
<reference evidence="13" key="1">
    <citation type="journal article" date="2019" name="Int. J. Syst. Evol. Microbiol.">
        <title>The Global Catalogue of Microorganisms (GCM) 10K type strain sequencing project: providing services to taxonomists for standard genome sequencing and annotation.</title>
        <authorList>
            <consortium name="The Broad Institute Genomics Platform"/>
            <consortium name="The Broad Institute Genome Sequencing Center for Infectious Disease"/>
            <person name="Wu L."/>
            <person name="Ma J."/>
        </authorList>
    </citation>
    <scope>NUCLEOTIDE SEQUENCE [LARGE SCALE GENOMIC DNA]</scope>
    <source>
        <strain evidence="13">JCM 15933</strain>
    </source>
</reference>
<dbReference type="InterPro" id="IPR013525">
    <property type="entry name" value="ABC2_TM"/>
</dbReference>
<feature type="domain" description="FHA" evidence="10">
    <location>
        <begin position="140"/>
        <end position="189"/>
    </location>
</feature>
<feature type="transmembrane region" description="Helical" evidence="9">
    <location>
        <begin position="649"/>
        <end position="669"/>
    </location>
</feature>
<evidence type="ECO:0000256" key="2">
    <source>
        <dbReference type="ARBA" id="ARBA00022448"/>
    </source>
</evidence>
<evidence type="ECO:0000256" key="3">
    <source>
        <dbReference type="ARBA" id="ARBA00022553"/>
    </source>
</evidence>
<evidence type="ECO:0000313" key="12">
    <source>
        <dbReference type="EMBL" id="GAA1548514.1"/>
    </source>
</evidence>
<dbReference type="PANTHER" id="PTHR48041">
    <property type="entry name" value="ABC TRANSPORTER G FAMILY MEMBER 28"/>
    <property type="match status" value="1"/>
</dbReference>
<dbReference type="InterPro" id="IPR027417">
    <property type="entry name" value="P-loop_NTPase"/>
</dbReference>
<accession>A0ABP4MQ15</accession>
<comment type="caution">
    <text evidence="12">The sequence shown here is derived from an EMBL/GenBank/DDBJ whole genome shotgun (WGS) entry which is preliminary data.</text>
</comment>
<keyword evidence="5" id="KW-0547">Nucleotide-binding</keyword>
<sequence>MTAGALLIGSADGERRITPAETVLRIGRDPLCRIVVDDPRVSREHVEVVLRTDGWWLRDLGSHNGTYAGGVRVDELDLTRPCQVRLGAADGPSLTLRPEPVPGVPPPTVTAANHPATAASGPRFEAGRVPSAIHRAAHRTRIGRAPDNDIVLDDLQVSRYHADLLRTPDGLRLVDLGTSNGTFVNGRRIAEADLRPGDLLSFGRHQLVVDGTQLREYVDTGRVSLHVDGLGVTVAGGRRLLSGVGFALDECSLLAVVGPSGAGKSTLLGALTGYRPANEGAVVYQGRDLYAEYDDLRQRIGLVPQDDILHLALTVRRALRFAAALRFGSDVTSAEREQRIDEVIGQLGLTAQADQRIETLSGGQRKRTSVALELLTEPSLLFLDEPTSGLDPSLDRDVMVSLRDLADRGRTVVVVTHSPLHLNVCDRVLVLGRGGKVAYFGPPGELLPFFGVQEYADVFKQVYDDPDGWAARFAARVTPRPAAAAPVVPSTPPAQAPPARQGWWRQLTILTRRIAAVTLADRMYVALLLGLPLGLAALLHVIPGDNGFAVPGDPLARGTEASQLLVVLIVGAVFFGLAGGVRELVRERPIYRRERAVGLAPGAYLGSKVLAFGVVNGVQAALFVLVGLAGRPGAPEALALRWPLLELIAVVWLTALVATVTGLLVSAYVSSGEQTMPILVGLVMAQLVLCGGLFEVVGRSGVEQLSWLAPSRWGYAAAAATVDLRSLVVNPSADALWKHTAAAWWWAMGVLALQGVALTGAARWALRRHEPGR</sequence>
<feature type="transmembrane region" description="Helical" evidence="9">
    <location>
        <begin position="609"/>
        <end position="629"/>
    </location>
</feature>
<feature type="transmembrane region" description="Helical" evidence="9">
    <location>
        <begin position="523"/>
        <end position="542"/>
    </location>
</feature>
<feature type="transmembrane region" description="Helical" evidence="9">
    <location>
        <begin position="562"/>
        <end position="585"/>
    </location>
</feature>
<dbReference type="CDD" id="cd00060">
    <property type="entry name" value="FHA"/>
    <property type="match status" value="1"/>
</dbReference>
<dbReference type="SUPFAM" id="SSF49879">
    <property type="entry name" value="SMAD/FHA domain"/>
    <property type="match status" value="2"/>
</dbReference>
<dbReference type="EMBL" id="BAAAQD010000020">
    <property type="protein sequence ID" value="GAA1548514.1"/>
    <property type="molecule type" value="Genomic_DNA"/>
</dbReference>